<name>A0A8D2DVX0_SCIVU</name>
<evidence type="ECO:0000313" key="5">
    <source>
        <dbReference type="Proteomes" id="UP000694564"/>
    </source>
</evidence>
<feature type="chain" id="PRO_5034218547" evidence="2">
    <location>
        <begin position="16"/>
        <end position="201"/>
    </location>
</feature>
<keyword evidence="1" id="KW-1133">Transmembrane helix</keyword>
<evidence type="ECO:0000256" key="2">
    <source>
        <dbReference type="SAM" id="SignalP"/>
    </source>
</evidence>
<keyword evidence="2" id="KW-0732">Signal</keyword>
<keyword evidence="5" id="KW-1185">Reference proteome</keyword>
<evidence type="ECO:0000313" key="4">
    <source>
        <dbReference type="Ensembl" id="ENSSVLP00005029499.1"/>
    </source>
</evidence>
<dbReference type="InterPro" id="IPR025376">
    <property type="entry name" value="CD1107-like_dom"/>
</dbReference>
<evidence type="ECO:0000256" key="1">
    <source>
        <dbReference type="SAM" id="Phobius"/>
    </source>
</evidence>
<gene>
    <name evidence="4" type="primary">TEX51</name>
</gene>
<dbReference type="AlphaFoldDB" id="A0A8D2DVX0"/>
<reference evidence="4" key="2">
    <citation type="submission" date="2025-09" db="UniProtKB">
        <authorList>
            <consortium name="Ensembl"/>
        </authorList>
    </citation>
    <scope>IDENTIFICATION</scope>
</reference>
<feature type="signal peptide" evidence="2">
    <location>
        <begin position="1"/>
        <end position="15"/>
    </location>
</feature>
<accession>A0A8D2DVX0</accession>
<evidence type="ECO:0000259" key="3">
    <source>
        <dbReference type="Pfam" id="PF14283"/>
    </source>
</evidence>
<sequence length="201" mass="22911">MLSLLLIFLLPIACGKTCLRCWPEMPALLDYDLKILWGTSAPPVELSQSLHSFFLEDSSSITPSYLDRDHLDEEAAKFFNQVDQAIKKLRNDKLSLLEEIHVHKGLLAERLNKRSEELREKACNESCDIDSTIEVTECANCNTQFLSCNDPALCPAKNLKSYQWAVILSIVLLMAIAGVGCYLFWFKRKKKKEAEEVLREI</sequence>
<dbReference type="Proteomes" id="UP000694564">
    <property type="component" value="Chromosome 3"/>
</dbReference>
<feature type="domain" description="Mobile element protein CD1107-like" evidence="3">
    <location>
        <begin position="66"/>
        <end position="192"/>
    </location>
</feature>
<reference evidence="4" key="1">
    <citation type="submission" date="2025-08" db="UniProtKB">
        <authorList>
            <consortium name="Ensembl"/>
        </authorList>
    </citation>
    <scope>IDENTIFICATION</scope>
</reference>
<dbReference type="Ensembl" id="ENSSVLT00005032762.1">
    <property type="protein sequence ID" value="ENSSVLP00005029499.1"/>
    <property type="gene ID" value="ENSSVLG00005023271.1"/>
</dbReference>
<feature type="transmembrane region" description="Helical" evidence="1">
    <location>
        <begin position="162"/>
        <end position="185"/>
    </location>
</feature>
<organism evidence="4 5">
    <name type="scientific">Sciurus vulgaris</name>
    <name type="common">Eurasian red squirrel</name>
    <dbReference type="NCBI Taxonomy" id="55149"/>
    <lineage>
        <taxon>Eukaryota</taxon>
        <taxon>Metazoa</taxon>
        <taxon>Chordata</taxon>
        <taxon>Craniata</taxon>
        <taxon>Vertebrata</taxon>
        <taxon>Euteleostomi</taxon>
        <taxon>Mammalia</taxon>
        <taxon>Eutheria</taxon>
        <taxon>Euarchontoglires</taxon>
        <taxon>Glires</taxon>
        <taxon>Rodentia</taxon>
        <taxon>Sciuromorpha</taxon>
        <taxon>Sciuridae</taxon>
        <taxon>Sciurinae</taxon>
        <taxon>Sciurini</taxon>
        <taxon>Sciurus</taxon>
    </lineage>
</organism>
<dbReference type="Pfam" id="PF14283">
    <property type="entry name" value="CD1107-like"/>
    <property type="match status" value="1"/>
</dbReference>
<keyword evidence="1" id="KW-0812">Transmembrane</keyword>
<proteinExistence type="predicted"/>
<protein>
    <submittedName>
        <fullName evidence="4">Testis expressed 51</fullName>
    </submittedName>
</protein>
<dbReference type="GeneTree" id="ENSGT01040000240573"/>
<keyword evidence="1" id="KW-0472">Membrane</keyword>